<dbReference type="Proteomes" id="UP000247781">
    <property type="component" value="Unassembled WGS sequence"/>
</dbReference>
<comment type="caution">
    <text evidence="1">The sequence shown here is derived from an EMBL/GenBank/DDBJ whole genome shotgun (WGS) entry which is preliminary data.</text>
</comment>
<dbReference type="RefSeq" id="WP_110316237.1">
    <property type="nucleotide sequence ID" value="NZ_QJJU01000006.1"/>
</dbReference>
<protein>
    <submittedName>
        <fullName evidence="1">Uncharacterized protein</fullName>
    </submittedName>
</protein>
<gene>
    <name evidence="1" type="ORF">C8E89_106169</name>
</gene>
<evidence type="ECO:0000313" key="2">
    <source>
        <dbReference type="Proteomes" id="UP000247781"/>
    </source>
</evidence>
<sequence length="176" mass="19060">MATTEETFTLAALQTAEGIASSLWPRYGRVSATLRPIRIDSLKTVQNVVQQSHLQRVQAAVDCWIAQGRPLFPPLSATTSGSAGVLVDLTDTGELMIIDGVHRCLAARNRGRHELLVTIFTPRRPLPPPGRLLSLANVEVSPEPTDLMPIRDQLDGSLFRPGSRIAADLEAAFALS</sequence>
<keyword evidence="2" id="KW-1185">Reference proteome</keyword>
<accession>A0A318HI93</accession>
<organism evidence="1 2">
    <name type="scientific">Mycolicibacterium moriokaense</name>
    <dbReference type="NCBI Taxonomy" id="39691"/>
    <lineage>
        <taxon>Bacteria</taxon>
        <taxon>Bacillati</taxon>
        <taxon>Actinomycetota</taxon>
        <taxon>Actinomycetes</taxon>
        <taxon>Mycobacteriales</taxon>
        <taxon>Mycobacteriaceae</taxon>
        <taxon>Mycolicibacterium</taxon>
    </lineage>
</organism>
<dbReference type="AlphaFoldDB" id="A0A318HI93"/>
<proteinExistence type="predicted"/>
<reference evidence="2" key="1">
    <citation type="submission" date="2018-05" db="EMBL/GenBank/DDBJ databases">
        <authorList>
            <person name="Deangelis K."/>
            <person name="Huntemann M."/>
            <person name="Clum A."/>
            <person name="Pillay M."/>
            <person name="Palaniappan K."/>
            <person name="Varghese N."/>
            <person name="Mikhailova N."/>
            <person name="Stamatis D."/>
            <person name="Reddy T."/>
            <person name="Daum C."/>
            <person name="Shapiro N."/>
            <person name="Ivanova N."/>
            <person name="Kyrpides N."/>
            <person name="Woyke T."/>
        </authorList>
    </citation>
    <scope>NUCLEOTIDE SEQUENCE [LARGE SCALE GENOMIC DNA]</scope>
    <source>
        <strain evidence="2">GAS496</strain>
    </source>
</reference>
<evidence type="ECO:0000313" key="1">
    <source>
        <dbReference type="EMBL" id="PXX09242.1"/>
    </source>
</evidence>
<reference evidence="1 2" key="2">
    <citation type="submission" date="2018-06" db="EMBL/GenBank/DDBJ databases">
        <title>Sequencing of bacterial isolates from soil warming experiment in Harvard Forest, Massachusetts, USA.</title>
        <authorList>
            <person name="Deangelis K.PhD."/>
        </authorList>
    </citation>
    <scope>NUCLEOTIDE SEQUENCE [LARGE SCALE GENOMIC DNA]</scope>
    <source>
        <strain evidence="1 2">GAS496</strain>
    </source>
</reference>
<dbReference type="EMBL" id="QJJU01000006">
    <property type="protein sequence ID" value="PXX09242.1"/>
    <property type="molecule type" value="Genomic_DNA"/>
</dbReference>
<name>A0A318HI93_9MYCO</name>
<dbReference type="OrthoDB" id="3479445at2"/>